<evidence type="ECO:0000313" key="1">
    <source>
        <dbReference type="EMBL" id="SFV51166.1"/>
    </source>
</evidence>
<name>A0A1W1BCA3_9ZZZZ</name>
<dbReference type="Pfam" id="PF03883">
    <property type="entry name" value="H2O2_YaaD"/>
    <property type="match status" value="1"/>
</dbReference>
<dbReference type="AlphaFoldDB" id="A0A1W1BCA3"/>
<dbReference type="InterPro" id="IPR005583">
    <property type="entry name" value="YaaA"/>
</dbReference>
<reference evidence="1" key="1">
    <citation type="submission" date="2016-10" db="EMBL/GenBank/DDBJ databases">
        <authorList>
            <person name="de Groot N.N."/>
        </authorList>
    </citation>
    <scope>NUCLEOTIDE SEQUENCE</scope>
</reference>
<dbReference type="PANTHER" id="PTHR30283:SF4">
    <property type="entry name" value="PEROXIDE STRESS RESISTANCE PROTEIN YAAA"/>
    <property type="match status" value="1"/>
</dbReference>
<sequence length="259" mass="30157">MKILLAPSETKTSGGTEPFKLENLLFEDLLPHRTQLLHYYMNILQKGDMVTLSTMFGLKKEADILRHKRDIIHEPAMKAIERYTGVAFDYLNYSELDEDAQIYLHNNLLIFSNLFGILKANDNIPEYRLQQGKSIGDIKPEQFYKPLLQERLDNYLEGEDILDIRAGFYDKYYKPTLSYTTLKFIKEGKVVSHWAKAYRGIVLREIAKAGITSLKDFMKLPIEGLSIYEIQTKKNKTEIIYIIDNKKETHATPKRRNTI</sequence>
<accession>A0A1W1BCA3</accession>
<dbReference type="GO" id="GO:0005829">
    <property type="term" value="C:cytosol"/>
    <property type="evidence" value="ECO:0007669"/>
    <property type="project" value="TreeGrafter"/>
</dbReference>
<organism evidence="1">
    <name type="scientific">hydrothermal vent metagenome</name>
    <dbReference type="NCBI Taxonomy" id="652676"/>
    <lineage>
        <taxon>unclassified sequences</taxon>
        <taxon>metagenomes</taxon>
        <taxon>ecological metagenomes</taxon>
    </lineage>
</organism>
<dbReference type="GO" id="GO:0033194">
    <property type="term" value="P:response to hydroperoxide"/>
    <property type="evidence" value="ECO:0007669"/>
    <property type="project" value="TreeGrafter"/>
</dbReference>
<dbReference type="EMBL" id="FPHD01000012">
    <property type="protein sequence ID" value="SFV51166.1"/>
    <property type="molecule type" value="Genomic_DNA"/>
</dbReference>
<gene>
    <name evidence="1" type="ORF">MNB_SV-8-906</name>
</gene>
<protein>
    <submittedName>
        <fullName evidence="1">UPF0246 protein YaaA</fullName>
    </submittedName>
</protein>
<proteinExistence type="predicted"/>
<dbReference type="PANTHER" id="PTHR30283">
    <property type="entry name" value="PEROXIDE STRESS RESPONSE PROTEIN YAAA"/>
    <property type="match status" value="1"/>
</dbReference>